<dbReference type="AlphaFoldDB" id="A0AAW2GFV9"/>
<sequence length="141" mass="16161">MAPLNEPRPHQLPIVIETFFDQEKHFLFIILNFFVIAGVILTILFTVETLYMICVQHACGLLQLTSYRILTAFDNRLQQMNMSKPKCIVCVKLTNAIRIHRRSLEFVDCLCSTFSISYFFLCIFGVTSLSINLFEVSKSAG</sequence>
<keyword evidence="3" id="KW-1185">Reference proteome</keyword>
<proteinExistence type="predicted"/>
<accession>A0AAW2GFV9</accession>
<keyword evidence="1" id="KW-0812">Transmembrane</keyword>
<evidence type="ECO:0000313" key="3">
    <source>
        <dbReference type="Proteomes" id="UP001430953"/>
    </source>
</evidence>
<feature type="transmembrane region" description="Helical" evidence="1">
    <location>
        <begin position="106"/>
        <end position="131"/>
    </location>
</feature>
<evidence type="ECO:0000256" key="1">
    <source>
        <dbReference type="SAM" id="Phobius"/>
    </source>
</evidence>
<protein>
    <submittedName>
        <fullName evidence="2">Uncharacterized protein</fullName>
    </submittedName>
</protein>
<keyword evidence="1" id="KW-0472">Membrane</keyword>
<evidence type="ECO:0000313" key="2">
    <source>
        <dbReference type="EMBL" id="KAL0126443.1"/>
    </source>
</evidence>
<feature type="transmembrane region" description="Helical" evidence="1">
    <location>
        <begin position="26"/>
        <end position="44"/>
    </location>
</feature>
<reference evidence="2 3" key="1">
    <citation type="submission" date="2023-03" db="EMBL/GenBank/DDBJ databases">
        <title>High recombination rates correlate with genetic variation in Cardiocondyla obscurior ants.</title>
        <authorList>
            <person name="Errbii M."/>
        </authorList>
    </citation>
    <scope>NUCLEOTIDE SEQUENCE [LARGE SCALE GENOMIC DNA]</scope>
    <source>
        <strain evidence="2">Alpha-2009</strain>
        <tissue evidence="2">Whole body</tissue>
    </source>
</reference>
<keyword evidence="1" id="KW-1133">Transmembrane helix</keyword>
<comment type="caution">
    <text evidence="2">The sequence shown here is derived from an EMBL/GenBank/DDBJ whole genome shotgun (WGS) entry which is preliminary data.</text>
</comment>
<organism evidence="2 3">
    <name type="scientific">Cardiocondyla obscurior</name>
    <dbReference type="NCBI Taxonomy" id="286306"/>
    <lineage>
        <taxon>Eukaryota</taxon>
        <taxon>Metazoa</taxon>
        <taxon>Ecdysozoa</taxon>
        <taxon>Arthropoda</taxon>
        <taxon>Hexapoda</taxon>
        <taxon>Insecta</taxon>
        <taxon>Pterygota</taxon>
        <taxon>Neoptera</taxon>
        <taxon>Endopterygota</taxon>
        <taxon>Hymenoptera</taxon>
        <taxon>Apocrita</taxon>
        <taxon>Aculeata</taxon>
        <taxon>Formicoidea</taxon>
        <taxon>Formicidae</taxon>
        <taxon>Myrmicinae</taxon>
        <taxon>Cardiocondyla</taxon>
    </lineage>
</organism>
<dbReference type="EMBL" id="JADYXP020000004">
    <property type="protein sequence ID" value="KAL0126443.1"/>
    <property type="molecule type" value="Genomic_DNA"/>
</dbReference>
<gene>
    <name evidence="2" type="ORF">PUN28_005063</name>
</gene>
<dbReference type="Proteomes" id="UP001430953">
    <property type="component" value="Unassembled WGS sequence"/>
</dbReference>
<name>A0AAW2GFV9_9HYME</name>